<dbReference type="SUPFAM" id="SSF52172">
    <property type="entry name" value="CheY-like"/>
    <property type="match status" value="1"/>
</dbReference>
<comment type="caution">
    <text evidence="3">The sequence shown here is derived from an EMBL/GenBank/DDBJ whole genome shotgun (WGS) entry which is preliminary data.</text>
</comment>
<reference evidence="3 4" key="1">
    <citation type="submission" date="2018-07" db="EMBL/GenBank/DDBJ databases">
        <title>Dyella monticola sp. nov. and Dyella psychrodurans sp. nov. isolated from monsoon evergreen broad-leaved forest soil of Dinghu Mountain, China.</title>
        <authorList>
            <person name="Gao Z."/>
            <person name="Qiu L."/>
        </authorList>
    </citation>
    <scope>NUCLEOTIDE SEQUENCE [LARGE SCALE GENOMIC DNA]</scope>
    <source>
        <strain evidence="3 4">4G-K06</strain>
    </source>
</reference>
<protein>
    <submittedName>
        <fullName evidence="3">Response regulator</fullName>
    </submittedName>
</protein>
<feature type="modified residue" description="4-aspartylphosphate" evidence="1">
    <location>
        <position position="51"/>
    </location>
</feature>
<evidence type="ECO:0000256" key="1">
    <source>
        <dbReference type="PROSITE-ProRule" id="PRU00169"/>
    </source>
</evidence>
<name>A0A370X1E7_9GAMM</name>
<keyword evidence="4" id="KW-1185">Reference proteome</keyword>
<dbReference type="InterPro" id="IPR001789">
    <property type="entry name" value="Sig_transdc_resp-reg_receiver"/>
</dbReference>
<proteinExistence type="predicted"/>
<sequence>MSVLIVDDDAVFRQALEQDLQRSGYAVCAASGLDSALNAMLLADHRVAIVDAHLPYREVKALISLFRRCAIPIVLLLEQDAATGSAKPIAFRGDITLIKPVGVVELRHCLACVIGQPQA</sequence>
<dbReference type="Gene3D" id="3.40.50.2300">
    <property type="match status" value="1"/>
</dbReference>
<evidence type="ECO:0000259" key="2">
    <source>
        <dbReference type="PROSITE" id="PS50110"/>
    </source>
</evidence>
<evidence type="ECO:0000313" key="3">
    <source>
        <dbReference type="EMBL" id="RDS82233.1"/>
    </source>
</evidence>
<dbReference type="InterPro" id="IPR011006">
    <property type="entry name" value="CheY-like_superfamily"/>
</dbReference>
<dbReference type="PROSITE" id="PS50110">
    <property type="entry name" value="RESPONSE_REGULATORY"/>
    <property type="match status" value="1"/>
</dbReference>
<dbReference type="OrthoDB" id="9811749at2"/>
<keyword evidence="1" id="KW-0597">Phosphoprotein</keyword>
<dbReference type="SMART" id="SM00448">
    <property type="entry name" value="REC"/>
    <property type="match status" value="1"/>
</dbReference>
<dbReference type="EMBL" id="QRBE01000004">
    <property type="protein sequence ID" value="RDS82233.1"/>
    <property type="molecule type" value="Genomic_DNA"/>
</dbReference>
<dbReference type="GO" id="GO:0000160">
    <property type="term" value="P:phosphorelay signal transduction system"/>
    <property type="evidence" value="ECO:0007669"/>
    <property type="project" value="InterPro"/>
</dbReference>
<accession>A0A370X1E7</accession>
<dbReference type="RefSeq" id="WP_147293268.1">
    <property type="nucleotide sequence ID" value="NZ_QRBE01000004.1"/>
</dbReference>
<gene>
    <name evidence="3" type="ORF">DWU98_09355</name>
</gene>
<dbReference type="Proteomes" id="UP000254258">
    <property type="component" value="Unassembled WGS sequence"/>
</dbReference>
<evidence type="ECO:0000313" key="4">
    <source>
        <dbReference type="Proteomes" id="UP000254258"/>
    </source>
</evidence>
<feature type="domain" description="Response regulatory" evidence="2">
    <location>
        <begin position="2"/>
        <end position="114"/>
    </location>
</feature>
<dbReference type="AlphaFoldDB" id="A0A370X1E7"/>
<dbReference type="Pfam" id="PF00072">
    <property type="entry name" value="Response_reg"/>
    <property type="match status" value="1"/>
</dbReference>
<organism evidence="3 4">
    <name type="scientific">Dyella monticola</name>
    <dbReference type="NCBI Taxonomy" id="1927958"/>
    <lineage>
        <taxon>Bacteria</taxon>
        <taxon>Pseudomonadati</taxon>
        <taxon>Pseudomonadota</taxon>
        <taxon>Gammaproteobacteria</taxon>
        <taxon>Lysobacterales</taxon>
        <taxon>Rhodanobacteraceae</taxon>
        <taxon>Dyella</taxon>
    </lineage>
</organism>